<dbReference type="GO" id="GO:0016592">
    <property type="term" value="C:mediator complex"/>
    <property type="evidence" value="ECO:0007669"/>
    <property type="project" value="InterPro"/>
</dbReference>
<dbReference type="GeneID" id="33567966"/>
<dbReference type="OrthoDB" id="1868004at2759"/>
<dbReference type="RefSeq" id="XP_021875365.1">
    <property type="nucleotide sequence ID" value="XM_022026123.1"/>
</dbReference>
<name>A0A1Y2G9H9_9FUNG</name>
<evidence type="ECO:0000256" key="3">
    <source>
        <dbReference type="ARBA" id="ARBA00023015"/>
    </source>
</evidence>
<evidence type="ECO:0000256" key="1">
    <source>
        <dbReference type="ARBA" id="ARBA00004123"/>
    </source>
</evidence>
<gene>
    <name evidence="6" type="ORF">BCR41DRAFT_365204</name>
</gene>
<evidence type="ECO:0000313" key="6">
    <source>
        <dbReference type="EMBL" id="ORY95158.1"/>
    </source>
</evidence>
<keyword evidence="3" id="KW-0805">Transcription regulation</keyword>
<keyword evidence="4" id="KW-0804">Transcription</keyword>
<accession>A0A1Y2G9H9</accession>
<protein>
    <submittedName>
        <fullName evidence="6">Mediator complex subunit 27-domain-containing protein</fullName>
    </submittedName>
</protein>
<dbReference type="PANTHER" id="PTHR13130:SF4">
    <property type="entry name" value="MEDIATOR OF RNA POLYMERASE II TRANSCRIPTION SUBUNIT 27"/>
    <property type="match status" value="1"/>
</dbReference>
<dbReference type="PANTHER" id="PTHR13130">
    <property type="entry name" value="34 KDA TRANSCRIPTIONAL CO-ACTIVATOR-RELATED"/>
    <property type="match status" value="1"/>
</dbReference>
<dbReference type="InParanoid" id="A0A1Y2G9H9"/>
<evidence type="ECO:0000256" key="2">
    <source>
        <dbReference type="ARBA" id="ARBA00008048"/>
    </source>
</evidence>
<evidence type="ECO:0000256" key="4">
    <source>
        <dbReference type="ARBA" id="ARBA00023163"/>
    </source>
</evidence>
<dbReference type="InterPro" id="IPR021627">
    <property type="entry name" value="Mediator_Med27"/>
</dbReference>
<organism evidence="6 7">
    <name type="scientific">Lobosporangium transversale</name>
    <dbReference type="NCBI Taxonomy" id="64571"/>
    <lineage>
        <taxon>Eukaryota</taxon>
        <taxon>Fungi</taxon>
        <taxon>Fungi incertae sedis</taxon>
        <taxon>Mucoromycota</taxon>
        <taxon>Mortierellomycotina</taxon>
        <taxon>Mortierellomycetes</taxon>
        <taxon>Mortierellales</taxon>
        <taxon>Mortierellaceae</taxon>
        <taxon>Lobosporangium</taxon>
    </lineage>
</organism>
<comment type="subcellular location">
    <subcellularLocation>
        <location evidence="1">Nucleus</location>
    </subcellularLocation>
</comment>
<keyword evidence="7" id="KW-1185">Reference proteome</keyword>
<dbReference type="STRING" id="64571.A0A1Y2G9H9"/>
<dbReference type="Proteomes" id="UP000193648">
    <property type="component" value="Unassembled WGS sequence"/>
</dbReference>
<dbReference type="AlphaFoldDB" id="A0A1Y2G9H9"/>
<proteinExistence type="inferred from homology"/>
<dbReference type="EMBL" id="MCFF01000084">
    <property type="protein sequence ID" value="ORY95158.1"/>
    <property type="molecule type" value="Genomic_DNA"/>
</dbReference>
<evidence type="ECO:0000313" key="7">
    <source>
        <dbReference type="Proteomes" id="UP000193648"/>
    </source>
</evidence>
<dbReference type="GO" id="GO:0003713">
    <property type="term" value="F:transcription coactivator activity"/>
    <property type="evidence" value="ECO:0007669"/>
    <property type="project" value="TreeGrafter"/>
</dbReference>
<evidence type="ECO:0000256" key="5">
    <source>
        <dbReference type="ARBA" id="ARBA00023242"/>
    </source>
</evidence>
<dbReference type="Pfam" id="PF11571">
    <property type="entry name" value="Med27"/>
    <property type="match status" value="1"/>
</dbReference>
<comment type="similarity">
    <text evidence="2">Belongs to the Mediator complex subunit 27 family.</text>
</comment>
<reference evidence="6 7" key="1">
    <citation type="submission" date="2016-07" db="EMBL/GenBank/DDBJ databases">
        <title>Pervasive Adenine N6-methylation of Active Genes in Fungi.</title>
        <authorList>
            <consortium name="DOE Joint Genome Institute"/>
            <person name="Mondo S.J."/>
            <person name="Dannebaum R.O."/>
            <person name="Kuo R.C."/>
            <person name="Labutti K."/>
            <person name="Haridas S."/>
            <person name="Kuo A."/>
            <person name="Salamov A."/>
            <person name="Ahrendt S.R."/>
            <person name="Lipzen A."/>
            <person name="Sullivan W."/>
            <person name="Andreopoulos W.B."/>
            <person name="Clum A."/>
            <person name="Lindquist E."/>
            <person name="Daum C."/>
            <person name="Ramamoorthy G.K."/>
            <person name="Gryganskyi A."/>
            <person name="Culley D."/>
            <person name="Magnuson J.K."/>
            <person name="James T.Y."/>
            <person name="O'Malley M.A."/>
            <person name="Stajich J.E."/>
            <person name="Spatafora J.W."/>
            <person name="Visel A."/>
            <person name="Grigoriev I.V."/>
        </authorList>
    </citation>
    <scope>NUCLEOTIDE SEQUENCE [LARGE SCALE GENOMIC DNA]</scope>
    <source>
        <strain evidence="6 7">NRRL 3116</strain>
    </source>
</reference>
<sequence>MPGTEDIEAAIEKNKNSLQDIEHMINSLNDVRSSVHHIFHILQGRTEPESGNAFREHARFTYTALECLAKLALSSDAVLNDAQALELPVLQGPSPISIEVKRKEASEEEKNNAIPIRKTSGEAGGSIIELKNKEYQNLSVDDTLRWFSRTMRKSSQKVRATRLDTQDSMPFTTVKVSVSGVMNAFIVMETNKKGRCTSISRLVVFGAGEENPIWEDSNHLVFRKITQIAIGAVDCFMTKEPRSLLGIVLEWLATYSTLFTAPCSGCGKHLFFDSQQFKHLPPTLYTYNQPTQPYHPQCLA</sequence>
<dbReference type="GO" id="GO:0006357">
    <property type="term" value="P:regulation of transcription by RNA polymerase II"/>
    <property type="evidence" value="ECO:0007669"/>
    <property type="project" value="TreeGrafter"/>
</dbReference>
<keyword evidence="5" id="KW-0539">Nucleus</keyword>
<comment type="caution">
    <text evidence="6">The sequence shown here is derived from an EMBL/GenBank/DDBJ whole genome shotgun (WGS) entry which is preliminary data.</text>
</comment>